<comment type="caution">
    <text evidence="2">The sequence shown here is derived from an EMBL/GenBank/DDBJ whole genome shotgun (WGS) entry which is preliminary data.</text>
</comment>
<dbReference type="Proteomes" id="UP000249185">
    <property type="component" value="Unassembled WGS sequence"/>
</dbReference>
<dbReference type="CDD" id="cd05483">
    <property type="entry name" value="retropepsin_like_bacteria"/>
    <property type="match status" value="1"/>
</dbReference>
<dbReference type="Gene3D" id="2.40.70.10">
    <property type="entry name" value="Acid Proteases"/>
    <property type="match status" value="1"/>
</dbReference>
<keyword evidence="1" id="KW-1133">Transmembrane helix</keyword>
<dbReference type="GO" id="GO:0006508">
    <property type="term" value="P:proteolysis"/>
    <property type="evidence" value="ECO:0007669"/>
    <property type="project" value="UniProtKB-KW"/>
</dbReference>
<gene>
    <name evidence="2" type="ORF">DI556_07115</name>
</gene>
<evidence type="ECO:0000256" key="1">
    <source>
        <dbReference type="SAM" id="Phobius"/>
    </source>
</evidence>
<protein>
    <submittedName>
        <fullName evidence="2">TIGR02281 family clan AA aspartic protease</fullName>
    </submittedName>
</protein>
<dbReference type="NCBIfam" id="TIGR02281">
    <property type="entry name" value="clan_AA_DTGA"/>
    <property type="match status" value="1"/>
</dbReference>
<dbReference type="PROSITE" id="PS00141">
    <property type="entry name" value="ASP_PROTEASE"/>
    <property type="match status" value="1"/>
</dbReference>
<dbReference type="GO" id="GO:0004190">
    <property type="term" value="F:aspartic-type endopeptidase activity"/>
    <property type="evidence" value="ECO:0007669"/>
    <property type="project" value="InterPro"/>
</dbReference>
<dbReference type="InterPro" id="IPR021109">
    <property type="entry name" value="Peptidase_aspartic_dom_sf"/>
</dbReference>
<feature type="transmembrane region" description="Helical" evidence="1">
    <location>
        <begin position="6"/>
        <end position="25"/>
    </location>
</feature>
<dbReference type="InterPro" id="IPR001969">
    <property type="entry name" value="Aspartic_peptidase_AS"/>
</dbReference>
<sequence length="192" mass="21300">MSGDDLARLLYLGILLLFLLGVFGFGRRASLRGLRDVLIWVLIFLMAILAYSFRDRLRDSLFPVTTSAISEDAIELRRRPDGHFYADLEVNGAPVRFMVDTGATRIVLSRDAAEQAGLDPGALNYLSRAQTANGEIALAPVRLRRVVFGGLEARDVRANVSSGELGISLLGMDFLDRFSRIEIEGDRMLLRL</sequence>
<keyword evidence="1" id="KW-0472">Membrane</keyword>
<keyword evidence="1" id="KW-0812">Transmembrane</keyword>
<dbReference type="InterPro" id="IPR011969">
    <property type="entry name" value="Clan_AA_Asp_peptidase_C"/>
</dbReference>
<feature type="transmembrane region" description="Helical" evidence="1">
    <location>
        <begin position="37"/>
        <end position="53"/>
    </location>
</feature>
<accession>A0A2W5NB92</accession>
<organism evidence="2 3">
    <name type="scientific">Rhodovulum sulfidophilum</name>
    <name type="common">Rhodobacter sulfidophilus</name>
    <dbReference type="NCBI Taxonomy" id="35806"/>
    <lineage>
        <taxon>Bacteria</taxon>
        <taxon>Pseudomonadati</taxon>
        <taxon>Pseudomonadota</taxon>
        <taxon>Alphaproteobacteria</taxon>
        <taxon>Rhodobacterales</taxon>
        <taxon>Paracoccaceae</taxon>
        <taxon>Rhodovulum</taxon>
    </lineage>
</organism>
<reference evidence="2 3" key="1">
    <citation type="submission" date="2017-08" db="EMBL/GenBank/DDBJ databases">
        <title>Infants hospitalized years apart are colonized by the same room-sourced microbial strains.</title>
        <authorList>
            <person name="Brooks B."/>
            <person name="Olm M.R."/>
            <person name="Firek B.A."/>
            <person name="Baker R."/>
            <person name="Thomas B.C."/>
            <person name="Morowitz M.J."/>
            <person name="Banfield J.F."/>
        </authorList>
    </citation>
    <scope>NUCLEOTIDE SEQUENCE [LARGE SCALE GENOMIC DNA]</scope>
    <source>
        <strain evidence="2">S2_005_002_R2_34</strain>
    </source>
</reference>
<dbReference type="SUPFAM" id="SSF50630">
    <property type="entry name" value="Acid proteases"/>
    <property type="match status" value="1"/>
</dbReference>
<evidence type="ECO:0000313" key="2">
    <source>
        <dbReference type="EMBL" id="PZQ50324.1"/>
    </source>
</evidence>
<keyword evidence="2" id="KW-0645">Protease</keyword>
<dbReference type="EMBL" id="QFPW01000004">
    <property type="protein sequence ID" value="PZQ50324.1"/>
    <property type="molecule type" value="Genomic_DNA"/>
</dbReference>
<evidence type="ECO:0000313" key="3">
    <source>
        <dbReference type="Proteomes" id="UP000249185"/>
    </source>
</evidence>
<dbReference type="Pfam" id="PF13975">
    <property type="entry name" value="gag-asp_proteas"/>
    <property type="match status" value="1"/>
</dbReference>
<dbReference type="AlphaFoldDB" id="A0A2W5NB92"/>
<proteinExistence type="predicted"/>
<dbReference type="InterPro" id="IPR034122">
    <property type="entry name" value="Retropepsin-like_bacterial"/>
</dbReference>
<name>A0A2W5NB92_RHOSU</name>
<keyword evidence="2" id="KW-0378">Hydrolase</keyword>